<reference evidence="1 2" key="1">
    <citation type="submission" date="2007-03" db="EMBL/GenBank/DDBJ databases">
        <authorList>
            <person name="Stal L."/>
            <person name="Ferriera S."/>
            <person name="Johnson J."/>
            <person name="Kravitz S."/>
            <person name="Beeson K."/>
            <person name="Sutton G."/>
            <person name="Rogers Y.-H."/>
            <person name="Friedman R."/>
            <person name="Frazier M."/>
            <person name="Venter J.C."/>
        </authorList>
    </citation>
    <scope>NUCLEOTIDE SEQUENCE [LARGE SCALE GENOMIC DNA]</scope>
    <source>
        <strain evidence="1 2">CCY0110</strain>
    </source>
</reference>
<comment type="caution">
    <text evidence="1">The sequence shown here is derived from an EMBL/GenBank/DDBJ whole genome shotgun (WGS) entry which is preliminary data.</text>
</comment>
<keyword evidence="2" id="KW-1185">Reference proteome</keyword>
<evidence type="ECO:0000313" key="1">
    <source>
        <dbReference type="EMBL" id="EAZ93968.1"/>
    </source>
</evidence>
<gene>
    <name evidence="1" type="ORF">CY0110_19272</name>
</gene>
<organism evidence="1 2">
    <name type="scientific">Crocosphaera chwakensis CCY0110</name>
    <dbReference type="NCBI Taxonomy" id="391612"/>
    <lineage>
        <taxon>Bacteria</taxon>
        <taxon>Bacillati</taxon>
        <taxon>Cyanobacteriota</taxon>
        <taxon>Cyanophyceae</taxon>
        <taxon>Oscillatoriophycideae</taxon>
        <taxon>Chroococcales</taxon>
        <taxon>Aphanothecaceae</taxon>
        <taxon>Crocosphaera</taxon>
        <taxon>Crocosphaera chwakensis</taxon>
    </lineage>
</organism>
<proteinExistence type="predicted"/>
<dbReference type="Proteomes" id="UP000003781">
    <property type="component" value="Unassembled WGS sequence"/>
</dbReference>
<evidence type="ECO:0000313" key="2">
    <source>
        <dbReference type="Proteomes" id="UP000003781"/>
    </source>
</evidence>
<dbReference type="AlphaFoldDB" id="A3IJI6"/>
<accession>A3IJI6</accession>
<name>A3IJI6_9CHRO</name>
<protein>
    <submittedName>
        <fullName evidence="1">Uncharacterized protein</fullName>
    </submittedName>
</protein>
<dbReference type="EMBL" id="AAXW01000002">
    <property type="protein sequence ID" value="EAZ93968.1"/>
    <property type="molecule type" value="Genomic_DNA"/>
</dbReference>
<sequence>MLGFVPLPNLQDQRSYYRFVNRSMEKKT</sequence>